<feature type="compositionally biased region" description="Low complexity" evidence="1">
    <location>
        <begin position="69"/>
        <end position="92"/>
    </location>
</feature>
<gene>
    <name evidence="3" type="ORF">ARMSODRAFT_268733</name>
</gene>
<keyword evidence="4" id="KW-1185">Reference proteome</keyword>
<dbReference type="Proteomes" id="UP000218334">
    <property type="component" value="Unassembled WGS sequence"/>
</dbReference>
<dbReference type="EMBL" id="KZ293416">
    <property type="protein sequence ID" value="PBK77232.1"/>
    <property type="molecule type" value="Genomic_DNA"/>
</dbReference>
<evidence type="ECO:0000256" key="2">
    <source>
        <dbReference type="SAM" id="SignalP"/>
    </source>
</evidence>
<feature type="compositionally biased region" description="Polar residues" evidence="1">
    <location>
        <begin position="93"/>
        <end position="111"/>
    </location>
</feature>
<keyword evidence="2" id="KW-0732">Signal</keyword>
<name>A0A2H3CDC8_9AGAR</name>
<sequence length="174" mass="17108">MMMGASMYGQQRQRQSILVVFFLLILPLFALAQSNTGSAQGQVSTIFSLASSGTVTSIATILTTITNTASSSSASGNSSSSALGNSTSTASGNTKSQSHTSDTSTTPSNLPTASTDGVNGGGGTAGAPSPGATDSNGNTYGPDDSYIAGATALQRNGLMIGLVGVAVGVAMTLL</sequence>
<accession>A0A2H3CDC8</accession>
<evidence type="ECO:0000313" key="4">
    <source>
        <dbReference type="Proteomes" id="UP000218334"/>
    </source>
</evidence>
<feature type="chain" id="PRO_5013614967" evidence="2">
    <location>
        <begin position="33"/>
        <end position="174"/>
    </location>
</feature>
<feature type="region of interest" description="Disordered" evidence="1">
    <location>
        <begin position="69"/>
        <end position="140"/>
    </location>
</feature>
<proteinExistence type="predicted"/>
<dbReference type="AlphaFoldDB" id="A0A2H3CDC8"/>
<evidence type="ECO:0000256" key="1">
    <source>
        <dbReference type="SAM" id="MobiDB-lite"/>
    </source>
</evidence>
<reference evidence="4" key="1">
    <citation type="journal article" date="2017" name="Nat. Ecol. Evol.">
        <title>Genome expansion and lineage-specific genetic innovations in the forest pathogenic fungi Armillaria.</title>
        <authorList>
            <person name="Sipos G."/>
            <person name="Prasanna A.N."/>
            <person name="Walter M.C."/>
            <person name="O'Connor E."/>
            <person name="Balint B."/>
            <person name="Krizsan K."/>
            <person name="Kiss B."/>
            <person name="Hess J."/>
            <person name="Varga T."/>
            <person name="Slot J."/>
            <person name="Riley R."/>
            <person name="Boka B."/>
            <person name="Rigling D."/>
            <person name="Barry K."/>
            <person name="Lee J."/>
            <person name="Mihaltcheva S."/>
            <person name="LaButti K."/>
            <person name="Lipzen A."/>
            <person name="Waldron R."/>
            <person name="Moloney N.M."/>
            <person name="Sperisen C."/>
            <person name="Kredics L."/>
            <person name="Vagvoelgyi C."/>
            <person name="Patrignani A."/>
            <person name="Fitzpatrick D."/>
            <person name="Nagy I."/>
            <person name="Doyle S."/>
            <person name="Anderson J.B."/>
            <person name="Grigoriev I.V."/>
            <person name="Gueldener U."/>
            <person name="Muensterkoetter M."/>
            <person name="Nagy L.G."/>
        </authorList>
    </citation>
    <scope>NUCLEOTIDE SEQUENCE [LARGE SCALE GENOMIC DNA]</scope>
    <source>
        <strain evidence="4">28-4</strain>
    </source>
</reference>
<organism evidence="3 4">
    <name type="scientific">Armillaria solidipes</name>
    <dbReference type="NCBI Taxonomy" id="1076256"/>
    <lineage>
        <taxon>Eukaryota</taxon>
        <taxon>Fungi</taxon>
        <taxon>Dikarya</taxon>
        <taxon>Basidiomycota</taxon>
        <taxon>Agaricomycotina</taxon>
        <taxon>Agaricomycetes</taxon>
        <taxon>Agaricomycetidae</taxon>
        <taxon>Agaricales</taxon>
        <taxon>Marasmiineae</taxon>
        <taxon>Physalacriaceae</taxon>
        <taxon>Armillaria</taxon>
    </lineage>
</organism>
<evidence type="ECO:0000313" key="3">
    <source>
        <dbReference type="EMBL" id="PBK77232.1"/>
    </source>
</evidence>
<feature type="signal peptide" evidence="2">
    <location>
        <begin position="1"/>
        <end position="32"/>
    </location>
</feature>
<protein>
    <submittedName>
        <fullName evidence="3">Uncharacterized protein</fullName>
    </submittedName>
</protein>
<dbReference type="STRING" id="1076256.A0A2H3CDC8"/>